<feature type="compositionally biased region" description="Polar residues" evidence="1">
    <location>
        <begin position="223"/>
        <end position="237"/>
    </location>
</feature>
<sequence>MIISEMIPSIKEINQEPVRRLSHTRSSTSPSFPDIERNNRNTFLKEKNSRRYATYELNWHNFNNTDDHVVIEDSQGAFPEPMIIQKSTSPTTSVQEFFPSPFPSPTSITPSPSPIEATSTETENIDNENDSDYEGRRQSSIFGGITVKTEKVVHVSISRHNSLQPSRRSYTQDYILNNNNDIMQDGPELISVITKGYPEKSVSKTPLEKKKAPGIKELDNTENESQQQNPHRIKQNNSAHLIKERRKTRIYNNEIKIINSERILRRSLSNGVVRTSSKLRSSATIYKKQHKQKTRQIQREIKTVAAPTSNLYTNDPTDMEEDYDVIPNPTKFFPWIPVPEGPPRLIHASLIPLSQIDKDVTRFYFEEEILARCISKRKFREQNSAPKPKRPSQIFRQNLLEQSIAMSFNNDYRSIHKKSSLIAPKPKRSPQVIRQGVAMSRPKRKETPLRAPKPKRPSQIFRQNLLEQSIAMSLNENVHAFRPKRKQSSTPNAPKSKRTSQIFRQNVVSLDENVQRKQSPPLDAPKQKRPSQIFRQNLLEQSIAMSFNNDYAVRSIRQRTSIPSKTPRRRFSRKGSNAKLNGRDSRRERYMKRAEKIIKEVTQRQEDKGQQKPIKILEMPKILDIDELNKRVEEQLRKNARLQSPQPPPRQQEVELKKVDVRRKRSKSITPSLISLRERSNEPLQGESRAHLSSHHMSLYNSPIHIPLATHIVSSAVF</sequence>
<gene>
    <name evidence="2" type="ORF">FWILDA_LOCUS3208</name>
</gene>
<proteinExistence type="predicted"/>
<evidence type="ECO:0000313" key="3">
    <source>
        <dbReference type="Proteomes" id="UP001153678"/>
    </source>
</evidence>
<protein>
    <submittedName>
        <fullName evidence="2">11312_t:CDS:1</fullName>
    </submittedName>
</protein>
<feature type="region of interest" description="Disordered" evidence="1">
    <location>
        <begin position="558"/>
        <end position="584"/>
    </location>
</feature>
<keyword evidence="3" id="KW-1185">Reference proteome</keyword>
<dbReference type="OrthoDB" id="2395311at2759"/>
<dbReference type="Proteomes" id="UP001153678">
    <property type="component" value="Unassembled WGS sequence"/>
</dbReference>
<feature type="compositionally biased region" description="Polar residues" evidence="1">
    <location>
        <begin position="488"/>
        <end position="508"/>
    </location>
</feature>
<feature type="compositionally biased region" description="Low complexity" evidence="1">
    <location>
        <begin position="105"/>
        <end position="122"/>
    </location>
</feature>
<feature type="region of interest" description="Disordered" evidence="1">
    <location>
        <begin position="102"/>
        <end position="137"/>
    </location>
</feature>
<organism evidence="2 3">
    <name type="scientific">Funneliformis geosporum</name>
    <dbReference type="NCBI Taxonomy" id="1117311"/>
    <lineage>
        <taxon>Eukaryota</taxon>
        <taxon>Fungi</taxon>
        <taxon>Fungi incertae sedis</taxon>
        <taxon>Mucoromycota</taxon>
        <taxon>Glomeromycotina</taxon>
        <taxon>Glomeromycetes</taxon>
        <taxon>Glomerales</taxon>
        <taxon>Glomeraceae</taxon>
        <taxon>Funneliformis</taxon>
    </lineage>
</organism>
<dbReference type="EMBL" id="CAMKVN010000415">
    <property type="protein sequence ID" value="CAI2167698.1"/>
    <property type="molecule type" value="Genomic_DNA"/>
</dbReference>
<dbReference type="AlphaFoldDB" id="A0A9W4SHZ2"/>
<feature type="region of interest" description="Disordered" evidence="1">
    <location>
        <begin position="481"/>
        <end position="530"/>
    </location>
</feature>
<reference evidence="2" key="1">
    <citation type="submission" date="2022-08" db="EMBL/GenBank/DDBJ databases">
        <authorList>
            <person name="Kallberg Y."/>
            <person name="Tangrot J."/>
            <person name="Rosling A."/>
        </authorList>
    </citation>
    <scope>NUCLEOTIDE SEQUENCE</scope>
    <source>
        <strain evidence="2">Wild A</strain>
    </source>
</reference>
<accession>A0A9W4SHZ2</accession>
<evidence type="ECO:0000256" key="1">
    <source>
        <dbReference type="SAM" id="MobiDB-lite"/>
    </source>
</evidence>
<evidence type="ECO:0000313" key="2">
    <source>
        <dbReference type="EMBL" id="CAI2167698.1"/>
    </source>
</evidence>
<feature type="region of interest" description="Disordered" evidence="1">
    <location>
        <begin position="200"/>
        <end position="237"/>
    </location>
</feature>
<feature type="region of interest" description="Disordered" evidence="1">
    <location>
        <begin position="418"/>
        <end position="460"/>
    </location>
</feature>
<feature type="compositionally biased region" description="Acidic residues" evidence="1">
    <location>
        <begin position="123"/>
        <end position="132"/>
    </location>
</feature>
<comment type="caution">
    <text evidence="2">The sequence shown here is derived from an EMBL/GenBank/DDBJ whole genome shotgun (WGS) entry which is preliminary data.</text>
</comment>
<name>A0A9W4SHZ2_9GLOM</name>
<feature type="compositionally biased region" description="Basic and acidic residues" evidence="1">
    <location>
        <begin position="200"/>
        <end position="219"/>
    </location>
</feature>